<dbReference type="SUPFAM" id="SSF52317">
    <property type="entry name" value="Class I glutamine amidotransferase-like"/>
    <property type="match status" value="1"/>
</dbReference>
<sequence>MRKIAILIEDLYDDKELIYPYYRMQEAGFQVDLIGSVANNTYKSKFGMPLKSDYASKDVSPSDYEGVIIPGGFSPDYMRRCQATVDFVKAMDEQQKVVASICHGPWLMISACNLKGKKLTGFHSIRVDIENAGAKYLDEALVVDGHLITSRTPADLPVFAKAIIDKLV</sequence>
<dbReference type="CDD" id="cd03134">
    <property type="entry name" value="GATase1_PfpI_like"/>
    <property type="match status" value="1"/>
</dbReference>
<accession>A0ABT2Y4U1</accession>
<feature type="domain" description="DJ-1/PfpI" evidence="2">
    <location>
        <begin position="2"/>
        <end position="165"/>
    </location>
</feature>
<comment type="caution">
    <text evidence="3">The sequence shown here is derived from an EMBL/GenBank/DDBJ whole genome shotgun (WGS) entry which is preliminary data.</text>
</comment>
<keyword evidence="4" id="KW-1185">Reference proteome</keyword>
<proteinExistence type="inferred from homology"/>
<gene>
    <name evidence="3" type="ORF">N7548_02805</name>
</gene>
<dbReference type="Gene3D" id="3.40.50.880">
    <property type="match status" value="1"/>
</dbReference>
<dbReference type="PANTHER" id="PTHR42733">
    <property type="entry name" value="DJ-1 PROTEIN"/>
    <property type="match status" value="1"/>
</dbReference>
<comment type="similarity">
    <text evidence="1">Belongs to the peptidase C56 family.</text>
</comment>
<dbReference type="EMBL" id="JAOVQM010000002">
    <property type="protein sequence ID" value="MCV2231749.1"/>
    <property type="molecule type" value="Genomic_DNA"/>
</dbReference>
<dbReference type="PANTHER" id="PTHR42733:SF13">
    <property type="entry name" value="DJ-1_PFPI DOMAIN-CONTAINING PROTEIN"/>
    <property type="match status" value="1"/>
</dbReference>
<name>A0ABT2Y4U1_9MOLU</name>
<keyword evidence="3" id="KW-0315">Glutamine amidotransferase</keyword>
<dbReference type="Proteomes" id="UP001177160">
    <property type="component" value="Unassembled WGS sequence"/>
</dbReference>
<evidence type="ECO:0000313" key="4">
    <source>
        <dbReference type="Proteomes" id="UP001177160"/>
    </source>
</evidence>
<dbReference type="NCBIfam" id="TIGR01382">
    <property type="entry name" value="PfpI"/>
    <property type="match status" value="1"/>
</dbReference>
<dbReference type="InterPro" id="IPR029062">
    <property type="entry name" value="Class_I_gatase-like"/>
</dbReference>
<protein>
    <submittedName>
        <fullName evidence="3">Type 1 glutamine amidotransferase</fullName>
    </submittedName>
</protein>
<dbReference type="InterPro" id="IPR006286">
    <property type="entry name" value="C56_PfpI-like"/>
</dbReference>
<evidence type="ECO:0000259" key="2">
    <source>
        <dbReference type="Pfam" id="PF01965"/>
    </source>
</evidence>
<evidence type="ECO:0000313" key="3">
    <source>
        <dbReference type="EMBL" id="MCV2231749.1"/>
    </source>
</evidence>
<dbReference type="RefSeq" id="WP_263607902.1">
    <property type="nucleotide sequence ID" value="NZ_JAOVQM010000002.1"/>
</dbReference>
<dbReference type="InterPro" id="IPR002818">
    <property type="entry name" value="DJ-1/PfpI"/>
</dbReference>
<dbReference type="Pfam" id="PF01965">
    <property type="entry name" value="DJ-1_PfpI"/>
    <property type="match status" value="1"/>
</dbReference>
<organism evidence="3 4">
    <name type="scientific">Paracholeplasma manati</name>
    <dbReference type="NCBI Taxonomy" id="591373"/>
    <lineage>
        <taxon>Bacteria</taxon>
        <taxon>Bacillati</taxon>
        <taxon>Mycoplasmatota</taxon>
        <taxon>Mollicutes</taxon>
        <taxon>Acholeplasmatales</taxon>
        <taxon>Acholeplasmataceae</taxon>
        <taxon>Paracholeplasma</taxon>
    </lineage>
</organism>
<dbReference type="PROSITE" id="PS51276">
    <property type="entry name" value="PEPTIDASE_C56_PFPI"/>
    <property type="match status" value="1"/>
</dbReference>
<evidence type="ECO:0000256" key="1">
    <source>
        <dbReference type="ARBA" id="ARBA00008542"/>
    </source>
</evidence>
<reference evidence="3" key="1">
    <citation type="submission" date="2022-09" db="EMBL/GenBank/DDBJ databases">
        <title>Novel Mycoplasma species identified in domestic and wild animals.</title>
        <authorList>
            <person name="Volokhov D.V."/>
            <person name="Furtak V.A."/>
            <person name="Zagorodnyaya T.A."/>
        </authorList>
    </citation>
    <scope>NUCLEOTIDE SEQUENCE</scope>
    <source>
        <strain evidence="3">Oakley</strain>
    </source>
</reference>